<protein>
    <submittedName>
        <fullName evidence="2">Uncharacterized protein</fullName>
    </submittedName>
</protein>
<comment type="caution">
    <text evidence="2">The sequence shown here is derived from an EMBL/GenBank/DDBJ whole genome shotgun (WGS) entry which is preliminary data.</text>
</comment>
<reference evidence="2" key="1">
    <citation type="journal article" date="2023" name="Plant J.">
        <title>The genome of the king protea, Protea cynaroides.</title>
        <authorList>
            <person name="Chang J."/>
            <person name="Duong T.A."/>
            <person name="Schoeman C."/>
            <person name="Ma X."/>
            <person name="Roodt D."/>
            <person name="Barker N."/>
            <person name="Li Z."/>
            <person name="Van de Peer Y."/>
            <person name="Mizrachi E."/>
        </authorList>
    </citation>
    <scope>NUCLEOTIDE SEQUENCE</scope>
    <source>
        <tissue evidence="2">Young leaves</tissue>
    </source>
</reference>
<dbReference type="AlphaFoldDB" id="A0A9Q0JRA7"/>
<keyword evidence="3" id="KW-1185">Reference proteome</keyword>
<dbReference type="EMBL" id="JAMYWD010000025">
    <property type="protein sequence ID" value="KAJ4949924.1"/>
    <property type="molecule type" value="Genomic_DNA"/>
</dbReference>
<feature type="region of interest" description="Disordered" evidence="1">
    <location>
        <begin position="58"/>
        <end position="79"/>
    </location>
</feature>
<organism evidence="2 3">
    <name type="scientific">Protea cynaroides</name>
    <dbReference type="NCBI Taxonomy" id="273540"/>
    <lineage>
        <taxon>Eukaryota</taxon>
        <taxon>Viridiplantae</taxon>
        <taxon>Streptophyta</taxon>
        <taxon>Embryophyta</taxon>
        <taxon>Tracheophyta</taxon>
        <taxon>Spermatophyta</taxon>
        <taxon>Magnoliopsida</taxon>
        <taxon>Proteales</taxon>
        <taxon>Proteaceae</taxon>
        <taxon>Protea</taxon>
    </lineage>
</organism>
<proteinExistence type="predicted"/>
<evidence type="ECO:0000313" key="2">
    <source>
        <dbReference type="EMBL" id="KAJ4949924.1"/>
    </source>
</evidence>
<evidence type="ECO:0000256" key="1">
    <source>
        <dbReference type="SAM" id="MobiDB-lite"/>
    </source>
</evidence>
<dbReference type="Proteomes" id="UP001141806">
    <property type="component" value="Unassembled WGS sequence"/>
</dbReference>
<gene>
    <name evidence="2" type="ORF">NE237_008272</name>
</gene>
<dbReference type="OrthoDB" id="9972657at2759"/>
<accession>A0A9Q0JRA7</accession>
<sequence length="79" mass="8403">MDCATQEVINAKMEAQSQALGGPVNGISLGEELLTVNIQRPVAMPELQSMRHTLIKLTGLSSLSGPPQPSDMNSAKRIT</sequence>
<name>A0A9Q0JRA7_9MAGN</name>
<evidence type="ECO:0000313" key="3">
    <source>
        <dbReference type="Proteomes" id="UP001141806"/>
    </source>
</evidence>